<feature type="domain" description="Acyltransferase 3" evidence="2">
    <location>
        <begin position="127"/>
        <end position="473"/>
    </location>
</feature>
<feature type="transmembrane region" description="Helical" evidence="1">
    <location>
        <begin position="177"/>
        <end position="195"/>
    </location>
</feature>
<feature type="transmembrane region" description="Helical" evidence="1">
    <location>
        <begin position="504"/>
        <end position="526"/>
    </location>
</feature>
<keyword evidence="1" id="KW-0472">Membrane</keyword>
<dbReference type="Proteomes" id="UP001054902">
    <property type="component" value="Unassembled WGS sequence"/>
</dbReference>
<dbReference type="AlphaFoldDB" id="A0AAD3CI14"/>
<evidence type="ECO:0000313" key="3">
    <source>
        <dbReference type="EMBL" id="GFH46497.1"/>
    </source>
</evidence>
<keyword evidence="1" id="KW-1133">Transmembrane helix</keyword>
<feature type="transmembrane region" description="Helical" evidence="1">
    <location>
        <begin position="12"/>
        <end position="31"/>
    </location>
</feature>
<sequence>MPCSSPITKGLLPYATVLAILLLVATFIIFTTPSYSYAFFFLGLLTIIWILLLILTFQIISCREKRYIDGYTLAEPLVVDDESQDQTIQTNGSTHEETTFEETTFEEASTAIAPTIPAPDVQVMRLYYLDNLKVFLTWLVVTHHVACAFGAAGTNAWPLTVGAYDNEFTHYMGKFIQLNQAYFMSLFFFISGYFAPSSYEKRRQDVSSQGLQSVHSTSRRYLMDKWKRLGRPATLFTFFAAPLIFYFCQWYMGKPYTYLPSSFQCWYLYWLLFFNLAYANVRKYQDEAQMLGTANEDRSTLSDDERKAIPGPLKRTFVYGAGICGGVMFLIMTMLGGYPTFLAGMPICQGSLANDILFFVAGIVAQKNKWLAQDLKSQLGIKVSYLYLSIALEIVTIAIITPEKSSYLVYFFQTIVAGMFCVDMSIALLQFFQEYMNFENEWSKRLSSAAYAVYIYHPIFIIASTSLFVTLYNHSIGKDNPVKWDEGHVSYFSSSPLTGGSETLVIGFTVSMVLVHFLVWPTGYFFRL</sequence>
<evidence type="ECO:0000256" key="1">
    <source>
        <dbReference type="SAM" id="Phobius"/>
    </source>
</evidence>
<reference evidence="3 4" key="1">
    <citation type="journal article" date="2021" name="Sci. Rep.">
        <title>The genome of the diatom Chaetoceros tenuissimus carries an ancient integrated fragment of an extant virus.</title>
        <authorList>
            <person name="Hongo Y."/>
            <person name="Kimura K."/>
            <person name="Takaki Y."/>
            <person name="Yoshida Y."/>
            <person name="Baba S."/>
            <person name="Kobayashi G."/>
            <person name="Nagasaki K."/>
            <person name="Hano T."/>
            <person name="Tomaru Y."/>
        </authorList>
    </citation>
    <scope>NUCLEOTIDE SEQUENCE [LARGE SCALE GENOMIC DNA]</scope>
    <source>
        <strain evidence="3 4">NIES-3715</strain>
    </source>
</reference>
<dbReference type="InterPro" id="IPR050623">
    <property type="entry name" value="Glucan_succinyl_AcylTrfase"/>
</dbReference>
<feature type="transmembrane region" description="Helical" evidence="1">
    <location>
        <begin position="37"/>
        <end position="57"/>
    </location>
</feature>
<feature type="transmembrane region" description="Helical" evidence="1">
    <location>
        <begin position="453"/>
        <end position="472"/>
    </location>
</feature>
<dbReference type="InterPro" id="IPR002656">
    <property type="entry name" value="Acyl_transf_3_dom"/>
</dbReference>
<keyword evidence="1" id="KW-0812">Transmembrane</keyword>
<feature type="transmembrane region" description="Helical" evidence="1">
    <location>
        <begin position="341"/>
        <end position="364"/>
    </location>
</feature>
<dbReference type="EMBL" id="BLLK01000022">
    <property type="protein sequence ID" value="GFH46497.1"/>
    <property type="molecule type" value="Genomic_DNA"/>
</dbReference>
<feature type="transmembrane region" description="Helical" evidence="1">
    <location>
        <begin position="258"/>
        <end position="281"/>
    </location>
</feature>
<gene>
    <name evidence="3" type="ORF">CTEN210_02971</name>
</gene>
<feature type="transmembrane region" description="Helical" evidence="1">
    <location>
        <begin position="385"/>
        <end position="401"/>
    </location>
</feature>
<dbReference type="PANTHER" id="PTHR36927:SF4">
    <property type="entry name" value="BLR5718 PROTEIN"/>
    <property type="match status" value="1"/>
</dbReference>
<dbReference type="GO" id="GO:0016747">
    <property type="term" value="F:acyltransferase activity, transferring groups other than amino-acyl groups"/>
    <property type="evidence" value="ECO:0007669"/>
    <property type="project" value="InterPro"/>
</dbReference>
<accession>A0AAD3CI14</accession>
<organism evidence="3 4">
    <name type="scientific">Chaetoceros tenuissimus</name>
    <dbReference type="NCBI Taxonomy" id="426638"/>
    <lineage>
        <taxon>Eukaryota</taxon>
        <taxon>Sar</taxon>
        <taxon>Stramenopiles</taxon>
        <taxon>Ochrophyta</taxon>
        <taxon>Bacillariophyta</taxon>
        <taxon>Coscinodiscophyceae</taxon>
        <taxon>Chaetocerotophycidae</taxon>
        <taxon>Chaetocerotales</taxon>
        <taxon>Chaetocerotaceae</taxon>
        <taxon>Chaetoceros</taxon>
    </lineage>
</organism>
<proteinExistence type="predicted"/>
<feature type="transmembrane region" description="Helical" evidence="1">
    <location>
        <begin position="229"/>
        <end position="252"/>
    </location>
</feature>
<protein>
    <recommendedName>
        <fullName evidence="2">Acyltransferase 3 domain-containing protein</fullName>
    </recommendedName>
</protein>
<dbReference type="Pfam" id="PF01757">
    <property type="entry name" value="Acyl_transf_3"/>
    <property type="match status" value="1"/>
</dbReference>
<evidence type="ECO:0000313" key="4">
    <source>
        <dbReference type="Proteomes" id="UP001054902"/>
    </source>
</evidence>
<feature type="transmembrane region" description="Helical" evidence="1">
    <location>
        <begin position="134"/>
        <end position="157"/>
    </location>
</feature>
<keyword evidence="4" id="KW-1185">Reference proteome</keyword>
<name>A0AAD3CI14_9STRA</name>
<comment type="caution">
    <text evidence="3">The sequence shown here is derived from an EMBL/GenBank/DDBJ whole genome shotgun (WGS) entry which is preliminary data.</text>
</comment>
<feature type="transmembrane region" description="Helical" evidence="1">
    <location>
        <begin position="407"/>
        <end position="432"/>
    </location>
</feature>
<evidence type="ECO:0000259" key="2">
    <source>
        <dbReference type="Pfam" id="PF01757"/>
    </source>
</evidence>
<dbReference type="PANTHER" id="PTHR36927">
    <property type="entry name" value="BLR4337 PROTEIN"/>
    <property type="match status" value="1"/>
</dbReference>
<feature type="transmembrane region" description="Helical" evidence="1">
    <location>
        <begin position="316"/>
        <end position="335"/>
    </location>
</feature>